<evidence type="ECO:0008006" key="4">
    <source>
        <dbReference type="Google" id="ProtNLM"/>
    </source>
</evidence>
<evidence type="ECO:0000313" key="3">
    <source>
        <dbReference type="Proteomes" id="UP001144313"/>
    </source>
</evidence>
<evidence type="ECO:0000313" key="2">
    <source>
        <dbReference type="EMBL" id="GLI44140.1"/>
    </source>
</evidence>
<dbReference type="EMBL" id="BSDT01000001">
    <property type="protein sequence ID" value="GLI44140.1"/>
    <property type="molecule type" value="Genomic_DNA"/>
</dbReference>
<keyword evidence="3" id="KW-1185">Reference proteome</keyword>
<dbReference type="AlphaFoldDB" id="A0A9W6GC32"/>
<dbReference type="Proteomes" id="UP001144313">
    <property type="component" value="Unassembled WGS sequence"/>
</dbReference>
<organism evidence="2 3">
    <name type="scientific">Glycomyces algeriensis</name>
    <dbReference type="NCBI Taxonomy" id="256037"/>
    <lineage>
        <taxon>Bacteria</taxon>
        <taxon>Bacillati</taxon>
        <taxon>Actinomycetota</taxon>
        <taxon>Actinomycetes</taxon>
        <taxon>Glycomycetales</taxon>
        <taxon>Glycomycetaceae</taxon>
        <taxon>Glycomyces</taxon>
    </lineage>
</organism>
<comment type="caution">
    <text evidence="2">The sequence shown here is derived from an EMBL/GenBank/DDBJ whole genome shotgun (WGS) entry which is preliminary data.</text>
</comment>
<evidence type="ECO:0000256" key="1">
    <source>
        <dbReference type="SAM" id="SignalP"/>
    </source>
</evidence>
<keyword evidence="1" id="KW-0732">Signal</keyword>
<gene>
    <name evidence="2" type="ORF">GALLR39Z86_39900</name>
</gene>
<proteinExistence type="predicted"/>
<sequence>MRSLTHGRNRARLIAVLVAIVAMIGLSGAIAAPAQAATPCVASTGAKVCFNPDGEHLYVYDTAADGMAATAFYTFNDWDDDDWVRAENNGGAGSVLDWDLSLAENVLICFVATATERDVIITQSESSGYRSAGDGSHRGECPLLVW</sequence>
<protein>
    <recommendedName>
        <fullName evidence="4">Secreted protein</fullName>
    </recommendedName>
</protein>
<dbReference type="RefSeq" id="WP_270114835.1">
    <property type="nucleotide sequence ID" value="NZ_BAAAOL010000007.1"/>
</dbReference>
<reference evidence="2" key="1">
    <citation type="submission" date="2022-12" db="EMBL/GenBank/DDBJ databases">
        <title>Reference genome sequencing for broad-spectrum identification of bacterial and archaeal isolates by mass spectrometry.</title>
        <authorList>
            <person name="Sekiguchi Y."/>
            <person name="Tourlousse D.M."/>
        </authorList>
    </citation>
    <scope>NUCLEOTIDE SEQUENCE</scope>
    <source>
        <strain evidence="2">LLR39Z86</strain>
    </source>
</reference>
<accession>A0A9W6GC32</accession>
<feature type="chain" id="PRO_5040788138" description="Secreted protein" evidence="1">
    <location>
        <begin position="37"/>
        <end position="146"/>
    </location>
</feature>
<feature type="signal peptide" evidence="1">
    <location>
        <begin position="1"/>
        <end position="36"/>
    </location>
</feature>
<name>A0A9W6GC32_9ACTN</name>